<reference evidence="3" key="1">
    <citation type="submission" date="2017-06" db="EMBL/GenBank/DDBJ databases">
        <title>Proteins from the mantle cDNA liberary of the freshwater mussel.</title>
        <authorList>
            <person name="Liu X."/>
            <person name="Li J."/>
        </authorList>
    </citation>
    <scope>NUCLEOTIDE SEQUENCE</scope>
</reference>
<evidence type="ECO:0000256" key="1">
    <source>
        <dbReference type="SAM" id="SignalP"/>
    </source>
</evidence>
<dbReference type="AlphaFoldDB" id="A0A2D1QTZ0"/>
<dbReference type="GO" id="GO:0004869">
    <property type="term" value="F:cysteine-type endopeptidase inhibitor activity"/>
    <property type="evidence" value="ECO:0007669"/>
    <property type="project" value="InterPro"/>
</dbReference>
<feature type="chain" id="PRO_5018705899" evidence="1">
    <location>
        <begin position="17"/>
        <end position="148"/>
    </location>
</feature>
<dbReference type="CDD" id="cd00042">
    <property type="entry name" value="CY"/>
    <property type="match status" value="1"/>
</dbReference>
<dbReference type="InterPro" id="IPR046350">
    <property type="entry name" value="Cystatin_sf"/>
</dbReference>
<sequence>MRKDLVIIVLVGVCLAFSEAAAKNKKKKPASGGKPLPGGFQNADANNPDVKAAADFVLSEIKKDAACTGVTLVEVTKAKHKVVAGSVYDLKLKFKTAANKVKKCKVMVMRDLPDTASGKTVGEHKLMSSGKAKSKPSKKDCACVNFTN</sequence>
<accession>A0A2D1QTZ0</accession>
<dbReference type="PANTHER" id="PTHR47364">
    <property type="entry name" value="CYSTEINE PROTEINASE INHIBITOR 5"/>
    <property type="match status" value="1"/>
</dbReference>
<proteinExistence type="evidence at transcript level"/>
<feature type="signal peptide" evidence="1">
    <location>
        <begin position="1"/>
        <end position="16"/>
    </location>
</feature>
<feature type="domain" description="Cystatin" evidence="2">
    <location>
        <begin position="38"/>
        <end position="97"/>
    </location>
</feature>
<evidence type="ECO:0000313" key="3">
    <source>
        <dbReference type="EMBL" id="ATP16014.1"/>
    </source>
</evidence>
<dbReference type="Pfam" id="PF00031">
    <property type="entry name" value="Cystatin"/>
    <property type="match status" value="1"/>
</dbReference>
<keyword evidence="1" id="KW-0732">Signal</keyword>
<organism evidence="3">
    <name type="scientific">Sinohyriopsis cumingii</name>
    <name type="common">Triangle sail mussel</name>
    <name type="synonym">Hyriopsis cumingii</name>
    <dbReference type="NCBI Taxonomy" id="165450"/>
    <lineage>
        <taxon>Eukaryota</taxon>
        <taxon>Metazoa</taxon>
        <taxon>Spiralia</taxon>
        <taxon>Lophotrochozoa</taxon>
        <taxon>Mollusca</taxon>
        <taxon>Bivalvia</taxon>
        <taxon>Autobranchia</taxon>
        <taxon>Heteroconchia</taxon>
        <taxon>Palaeoheterodonta</taxon>
        <taxon>Unionida</taxon>
        <taxon>Unionoidea</taxon>
        <taxon>Unionidae</taxon>
        <taxon>Gonideinae</taxon>
        <taxon>Sinohyriopsis</taxon>
    </lineage>
</organism>
<evidence type="ECO:0000259" key="2">
    <source>
        <dbReference type="Pfam" id="PF00031"/>
    </source>
</evidence>
<dbReference type="EMBL" id="MF371330">
    <property type="protein sequence ID" value="ATP16014.1"/>
    <property type="molecule type" value="mRNA"/>
</dbReference>
<dbReference type="InterPro" id="IPR000010">
    <property type="entry name" value="Cystatin_dom"/>
</dbReference>
<dbReference type="Gene3D" id="3.10.450.10">
    <property type="match status" value="1"/>
</dbReference>
<dbReference type="SUPFAM" id="SSF54403">
    <property type="entry name" value="Cystatin/monellin"/>
    <property type="match status" value="1"/>
</dbReference>
<dbReference type="PANTHER" id="PTHR47364:SF2">
    <property type="entry name" value="CYSTEINE PROTEINASE INHIBITOR 5"/>
    <property type="match status" value="1"/>
</dbReference>
<name>A0A2D1QTZ0_SINCU</name>
<protein>
    <submittedName>
        <fullName evidence="3">Krichin</fullName>
    </submittedName>
</protein>